<dbReference type="PANTHER" id="PTHR10130">
    <property type="entry name" value="PEROXISOMAL TARGETING SIGNAL 1 RECEPTOR PEX5"/>
    <property type="match status" value="1"/>
</dbReference>
<evidence type="ECO:0000256" key="12">
    <source>
        <dbReference type="ARBA" id="ARBA00022490"/>
    </source>
</evidence>
<accession>A0A443SQU1</accession>
<dbReference type="InterPro" id="IPR004360">
    <property type="entry name" value="Glyas_Fos-R_dOase_dom"/>
</dbReference>
<dbReference type="SMART" id="SM00028">
    <property type="entry name" value="TPR"/>
    <property type="match status" value="4"/>
</dbReference>
<evidence type="ECO:0000256" key="13">
    <source>
        <dbReference type="ARBA" id="ARBA00022723"/>
    </source>
</evidence>
<keyword evidence="13" id="KW-0479">Metal-binding</keyword>
<evidence type="ECO:0000256" key="16">
    <source>
        <dbReference type="ARBA" id="ARBA00022824"/>
    </source>
</evidence>
<protein>
    <recommendedName>
        <fullName evidence="11">4-hydroxyphenylpyruvate dioxygenase</fullName>
        <ecNumber evidence="10">1.13.11.27</ecNumber>
    </recommendedName>
    <alternativeName>
        <fullName evidence="25">4-hydroxyphenylpyruvic acid oxidase</fullName>
    </alternativeName>
</protein>
<dbReference type="InterPro" id="IPR041735">
    <property type="entry name" value="4OHPhenylPyrv_dOase_C"/>
</dbReference>
<keyword evidence="31" id="KW-1185">Reference proteome</keyword>
<dbReference type="Gene3D" id="1.25.40.10">
    <property type="entry name" value="Tetratricopeptide repeat domain"/>
    <property type="match status" value="1"/>
</dbReference>
<dbReference type="SUPFAM" id="SSF48452">
    <property type="entry name" value="TPR-like"/>
    <property type="match status" value="1"/>
</dbReference>
<dbReference type="GO" id="GO:0003868">
    <property type="term" value="F:4-hydroxyphenylpyruvate dioxygenase activity"/>
    <property type="evidence" value="ECO:0007669"/>
    <property type="project" value="UniProtKB-EC"/>
</dbReference>
<evidence type="ECO:0000256" key="11">
    <source>
        <dbReference type="ARBA" id="ARBA00018452"/>
    </source>
</evidence>
<keyword evidence="23" id="KW-0576">Peroxisome</keyword>
<proteinExistence type="inferred from homology"/>
<evidence type="ECO:0000256" key="22">
    <source>
        <dbReference type="ARBA" id="ARBA00023136"/>
    </source>
</evidence>
<dbReference type="EMBL" id="NCKV01000718">
    <property type="protein sequence ID" value="RWS29911.1"/>
    <property type="molecule type" value="Genomic_DNA"/>
</dbReference>
<evidence type="ECO:0000256" key="14">
    <source>
        <dbReference type="ARBA" id="ARBA00022737"/>
    </source>
</evidence>
<sequence length="888" mass="100463">MKLNGVAAGDERNAGCVNFDHLTFWVGNAKQAVSYYCIHFGFQPYAYKGLENGSRNVVAHVLRQNSIYLVLVSALLPDNREIGEHLVKHGDGVKDIAFQVDDIDHVVERAKKRGASVEKDIWQESDDFGTVRMAVVRTLGDVTHTFVERKDYDGLFLPGFGPPLNQITLTKELQSPNLHFIDHVVSAQYENDMEDTMKWYENNLAFHRFWSVDDVNVVTEFSALKFVVVSNESESIKLNILEPAKGKRKSQVEEYLDYYGGPGVQHIAFHTTNIIETIEILRSRGVEFLNIPDTYYDKLRTRLQGAKVNVKQDLTVLEKLRILLDFDDNGYLLQIFTKPSYLDASQVGFNQRPLEEQFVNEFLARERSEKLNSLQGQNRFNMHTLLHELNSNHEPLVNLNAGICSQANEWAHEFQGKSLPHNQLEESAVNGAVIPFNQSLPAFHPEVKWAHEFLADTEHNLEIEHSRIDAIPVQSWINEYGQEKEFVEEARHFADLMKDDAEINGTEFMRFIKKVGNYGVDTATSNQWAEDFSTGKESVIKDDTDFWHSLAQSMDDTQIDDTVDGWLNDYNNLSDNTESIPNYSFAEENHLKDMENPFQEGLRKLEEGDIPSAVLLFEAACQKEPDNVLAWQYLGTTQAENEHDTAAIQALRECVALNGDNLTAIMALAVSYTNESMSVDAIKSLEEWISKNEKYSHFCERSGAIDLNTNSGYKEAFNRVTNAFIKAARVSPNTPDADVQCGLGVLFNLSGEYDKAADCFTAALQVRPRDALLWNRLGATLANGSKPEEAVPAYRRALELSPGFLRARFNLGISCVGLKAYQEAAEHFLTVLNHQNAGRGPKGQRSRTAMSNNVWSGLRLVMSLMGRQDLYPYMDKQDLSFLNKEFNI</sequence>
<evidence type="ECO:0000256" key="17">
    <source>
        <dbReference type="ARBA" id="ARBA00022878"/>
    </source>
</evidence>
<evidence type="ECO:0000256" key="4">
    <source>
        <dbReference type="ARBA" id="ARBA00004406"/>
    </source>
</evidence>
<comment type="catalytic activity">
    <reaction evidence="27">
        <text>3-(4-hydroxyphenyl)pyruvate + O2 = homogentisate + CO2</text>
        <dbReference type="Rhea" id="RHEA:16189"/>
        <dbReference type="ChEBI" id="CHEBI:15379"/>
        <dbReference type="ChEBI" id="CHEBI:16169"/>
        <dbReference type="ChEBI" id="CHEBI:16526"/>
        <dbReference type="ChEBI" id="CHEBI:36242"/>
        <dbReference type="EC" id="1.13.11.27"/>
    </reaction>
    <physiologicalReaction direction="left-to-right" evidence="27">
        <dbReference type="Rhea" id="RHEA:16190"/>
    </physiologicalReaction>
</comment>
<comment type="cofactor">
    <cofactor evidence="1">
        <name>Fe cation</name>
        <dbReference type="ChEBI" id="CHEBI:24875"/>
    </cofactor>
</comment>
<dbReference type="InterPro" id="IPR024111">
    <property type="entry name" value="PEX5/PEX5L"/>
</dbReference>
<dbReference type="Proteomes" id="UP000288716">
    <property type="component" value="Unassembled WGS sequence"/>
</dbReference>
<keyword evidence="21" id="KW-0333">Golgi apparatus</keyword>
<evidence type="ECO:0000256" key="1">
    <source>
        <dbReference type="ARBA" id="ARBA00001962"/>
    </source>
</evidence>
<organism evidence="30 31">
    <name type="scientific">Leptotrombidium deliense</name>
    <dbReference type="NCBI Taxonomy" id="299467"/>
    <lineage>
        <taxon>Eukaryota</taxon>
        <taxon>Metazoa</taxon>
        <taxon>Ecdysozoa</taxon>
        <taxon>Arthropoda</taxon>
        <taxon>Chelicerata</taxon>
        <taxon>Arachnida</taxon>
        <taxon>Acari</taxon>
        <taxon>Acariformes</taxon>
        <taxon>Trombidiformes</taxon>
        <taxon>Prostigmata</taxon>
        <taxon>Anystina</taxon>
        <taxon>Parasitengona</taxon>
        <taxon>Trombiculoidea</taxon>
        <taxon>Trombiculidae</taxon>
        <taxon>Leptotrombidium</taxon>
    </lineage>
</organism>
<dbReference type="NCBIfam" id="TIGR01263">
    <property type="entry name" value="4HPPD"/>
    <property type="match status" value="1"/>
</dbReference>
<dbReference type="PROSITE" id="PS51819">
    <property type="entry name" value="VOC"/>
    <property type="match status" value="2"/>
</dbReference>
<evidence type="ECO:0000259" key="29">
    <source>
        <dbReference type="PROSITE" id="PS51819"/>
    </source>
</evidence>
<comment type="subunit">
    <text evidence="9">Homodimer.</text>
</comment>
<dbReference type="GO" id="GO:0005052">
    <property type="term" value="F:peroxisome matrix targeting signal-1 binding"/>
    <property type="evidence" value="ECO:0007669"/>
    <property type="project" value="TreeGrafter"/>
</dbReference>
<dbReference type="FunFam" id="3.10.180.10:FF:000022">
    <property type="entry name" value="4-hydroxyphenylpyruvate dioxygenase"/>
    <property type="match status" value="1"/>
</dbReference>
<gene>
    <name evidence="30" type="ORF">B4U80_06327</name>
</gene>
<dbReference type="GO" id="GO:0046872">
    <property type="term" value="F:metal ion binding"/>
    <property type="evidence" value="ECO:0007669"/>
    <property type="project" value="UniProtKB-KW"/>
</dbReference>
<evidence type="ECO:0000313" key="31">
    <source>
        <dbReference type="Proteomes" id="UP000288716"/>
    </source>
</evidence>
<dbReference type="GO" id="GO:0006559">
    <property type="term" value="P:L-phenylalanine catabolic process"/>
    <property type="evidence" value="ECO:0007669"/>
    <property type="project" value="UniProtKB-KW"/>
</dbReference>
<dbReference type="CDD" id="cd08342">
    <property type="entry name" value="HPPD_N_like"/>
    <property type="match status" value="1"/>
</dbReference>
<feature type="domain" description="VOC" evidence="29">
    <location>
        <begin position="18"/>
        <end position="149"/>
    </location>
</feature>
<evidence type="ECO:0000256" key="7">
    <source>
        <dbReference type="ARBA" id="ARBA00005348"/>
    </source>
</evidence>
<feature type="repeat" description="TPR" evidence="28">
    <location>
        <begin position="771"/>
        <end position="804"/>
    </location>
</feature>
<dbReference type="GO" id="GO:0005778">
    <property type="term" value="C:peroxisomal membrane"/>
    <property type="evidence" value="ECO:0007669"/>
    <property type="project" value="TreeGrafter"/>
</dbReference>
<evidence type="ECO:0000256" key="28">
    <source>
        <dbReference type="PROSITE-ProRule" id="PRU00339"/>
    </source>
</evidence>
<dbReference type="CDD" id="cd07250">
    <property type="entry name" value="HPPD_C_like"/>
    <property type="match status" value="1"/>
</dbReference>
<dbReference type="GO" id="GO:0005789">
    <property type="term" value="C:endoplasmic reticulum membrane"/>
    <property type="evidence" value="ECO:0007669"/>
    <property type="project" value="UniProtKB-SubCell"/>
</dbReference>
<comment type="pathway">
    <text evidence="6">Amino-acid degradation; L-phenylalanine degradation; acetoacetate and fumarate from L-phenylalanine: step 3/6.</text>
</comment>
<evidence type="ECO:0000256" key="3">
    <source>
        <dbReference type="ARBA" id="ARBA00004395"/>
    </source>
</evidence>
<evidence type="ECO:0000256" key="6">
    <source>
        <dbReference type="ARBA" id="ARBA00005162"/>
    </source>
</evidence>
<evidence type="ECO:0000256" key="23">
    <source>
        <dbReference type="ARBA" id="ARBA00023140"/>
    </source>
</evidence>
<evidence type="ECO:0000256" key="24">
    <source>
        <dbReference type="ARBA" id="ARBA00023232"/>
    </source>
</evidence>
<keyword evidence="14" id="KW-0677">Repeat</keyword>
<evidence type="ECO:0000256" key="9">
    <source>
        <dbReference type="ARBA" id="ARBA00011738"/>
    </source>
</evidence>
<dbReference type="InterPro" id="IPR029068">
    <property type="entry name" value="Glyas_Bleomycin-R_OHBP_Dase"/>
</dbReference>
<name>A0A443SQU1_9ACAR</name>
<dbReference type="OrthoDB" id="10006023at2759"/>
<comment type="similarity">
    <text evidence="8">Belongs to the 4HPPD family.</text>
</comment>
<keyword evidence="24" id="KW-0585">Phenylalanine catabolism</keyword>
<dbReference type="SUPFAM" id="SSF54593">
    <property type="entry name" value="Glyoxalase/Bleomycin resistance protein/Dihydroxybiphenyl dioxygenase"/>
    <property type="match status" value="1"/>
</dbReference>
<evidence type="ECO:0000256" key="19">
    <source>
        <dbReference type="ARBA" id="ARBA00023002"/>
    </source>
</evidence>
<keyword evidence="16" id="KW-0256">Endoplasmic reticulum</keyword>
<dbReference type="InterPro" id="IPR005956">
    <property type="entry name" value="4OHPhenylPyrv_dOase"/>
</dbReference>
<keyword evidence="15 28" id="KW-0802">TPR repeat</keyword>
<dbReference type="PANTHER" id="PTHR10130:SF0">
    <property type="entry name" value="GH08708P"/>
    <property type="match status" value="1"/>
</dbReference>
<evidence type="ECO:0000256" key="20">
    <source>
        <dbReference type="ARBA" id="ARBA00023004"/>
    </source>
</evidence>
<dbReference type="InterPro" id="IPR019734">
    <property type="entry name" value="TPR_rpt"/>
</dbReference>
<evidence type="ECO:0000256" key="2">
    <source>
        <dbReference type="ARBA" id="ARBA00004275"/>
    </source>
</evidence>
<keyword evidence="22" id="KW-0472">Membrane</keyword>
<evidence type="ECO:0000313" key="30">
    <source>
        <dbReference type="EMBL" id="RWS29911.1"/>
    </source>
</evidence>
<evidence type="ECO:0000256" key="5">
    <source>
        <dbReference type="ARBA" id="ARBA00004496"/>
    </source>
</evidence>
<keyword evidence="17" id="KW-0828">Tyrosine catabolism</keyword>
<evidence type="ECO:0000256" key="18">
    <source>
        <dbReference type="ARBA" id="ARBA00022964"/>
    </source>
</evidence>
<evidence type="ECO:0000256" key="10">
    <source>
        <dbReference type="ARBA" id="ARBA00013222"/>
    </source>
</evidence>
<comment type="function">
    <text evidence="26">Catalyzes the conversion of 4-hydroxyphenylpyruvic acid to homogentisic acid, one of the steps in tyrosine catabolism.</text>
</comment>
<evidence type="ECO:0000256" key="27">
    <source>
        <dbReference type="ARBA" id="ARBA00048047"/>
    </source>
</evidence>
<dbReference type="InterPro" id="IPR037523">
    <property type="entry name" value="VOC_core"/>
</dbReference>
<evidence type="ECO:0000256" key="15">
    <source>
        <dbReference type="ARBA" id="ARBA00022803"/>
    </source>
</evidence>
<dbReference type="InterPro" id="IPR041736">
    <property type="entry name" value="4OHPhenylPyrv_dOase_N"/>
</dbReference>
<dbReference type="AlphaFoldDB" id="A0A443SQU1"/>
<dbReference type="VEuPathDB" id="VectorBase:LDEU002129"/>
<reference evidence="30 31" key="1">
    <citation type="journal article" date="2018" name="Gigascience">
        <title>Genomes of trombidid mites reveal novel predicted allergens and laterally-transferred genes associated with secondary metabolism.</title>
        <authorList>
            <person name="Dong X."/>
            <person name="Chaisiri K."/>
            <person name="Xia D."/>
            <person name="Armstrong S.D."/>
            <person name="Fang Y."/>
            <person name="Donnelly M.J."/>
            <person name="Kadowaki T."/>
            <person name="McGarry J.W."/>
            <person name="Darby A.C."/>
            <person name="Makepeace B.L."/>
        </authorList>
    </citation>
    <scope>NUCLEOTIDE SEQUENCE [LARGE SCALE GENOMIC DNA]</scope>
    <source>
        <strain evidence="30">UoL-UT</strain>
    </source>
</reference>
<keyword evidence="19" id="KW-0560">Oxidoreductase</keyword>
<keyword evidence="18" id="KW-0223">Dioxygenase</keyword>
<dbReference type="Pfam" id="PF00903">
    <property type="entry name" value="Glyoxalase"/>
    <property type="match status" value="1"/>
</dbReference>
<comment type="caution">
    <text evidence="30">The sequence shown here is derived from an EMBL/GenBank/DDBJ whole genome shotgun (WGS) entry which is preliminary data.</text>
</comment>
<keyword evidence="12" id="KW-0963">Cytoplasm</keyword>
<dbReference type="STRING" id="299467.A0A443SQU1"/>
<feature type="repeat" description="TPR" evidence="28">
    <location>
        <begin position="737"/>
        <end position="770"/>
    </location>
</feature>
<dbReference type="GO" id="GO:0016560">
    <property type="term" value="P:protein import into peroxisome matrix, docking"/>
    <property type="evidence" value="ECO:0007669"/>
    <property type="project" value="TreeGrafter"/>
</dbReference>
<keyword evidence="20" id="KW-0408">Iron</keyword>
<comment type="similarity">
    <text evidence="7">Belongs to the peroxisomal targeting signal receptor family.</text>
</comment>
<dbReference type="GO" id="GO:0006572">
    <property type="term" value="P:L-tyrosine catabolic process"/>
    <property type="evidence" value="ECO:0007669"/>
    <property type="project" value="UniProtKB-KW"/>
</dbReference>
<dbReference type="GO" id="GO:0005829">
    <property type="term" value="C:cytosol"/>
    <property type="evidence" value="ECO:0007669"/>
    <property type="project" value="TreeGrafter"/>
</dbReference>
<dbReference type="Pfam" id="PF13432">
    <property type="entry name" value="TPR_16"/>
    <property type="match status" value="2"/>
</dbReference>
<evidence type="ECO:0000256" key="25">
    <source>
        <dbReference type="ARBA" id="ARBA00029786"/>
    </source>
</evidence>
<evidence type="ECO:0000256" key="8">
    <source>
        <dbReference type="ARBA" id="ARBA00005877"/>
    </source>
</evidence>
<evidence type="ECO:0000256" key="26">
    <source>
        <dbReference type="ARBA" id="ARBA00033727"/>
    </source>
</evidence>
<dbReference type="InterPro" id="IPR011990">
    <property type="entry name" value="TPR-like_helical_dom_sf"/>
</dbReference>
<feature type="domain" description="VOC" evidence="29">
    <location>
        <begin position="180"/>
        <end position="338"/>
    </location>
</feature>
<dbReference type="GO" id="GO:0042803">
    <property type="term" value="F:protein homodimerization activity"/>
    <property type="evidence" value="ECO:0007669"/>
    <property type="project" value="UniProtKB-ARBA"/>
</dbReference>
<dbReference type="PROSITE" id="PS50005">
    <property type="entry name" value="TPR"/>
    <property type="match status" value="2"/>
</dbReference>
<dbReference type="EC" id="1.13.11.27" evidence="10"/>
<comment type="subcellular location">
    <subcellularLocation>
        <location evidence="5">Cytoplasm</location>
    </subcellularLocation>
    <subcellularLocation>
        <location evidence="4">Endoplasmic reticulum membrane</location>
        <topology evidence="4">Peripheral membrane protein</topology>
    </subcellularLocation>
    <subcellularLocation>
        <location evidence="3">Golgi apparatus membrane</location>
        <topology evidence="3">Peripheral membrane protein</topology>
    </subcellularLocation>
    <subcellularLocation>
        <location evidence="2">Peroxisome</location>
    </subcellularLocation>
</comment>
<evidence type="ECO:0000256" key="21">
    <source>
        <dbReference type="ARBA" id="ARBA00023034"/>
    </source>
</evidence>
<dbReference type="Gene3D" id="3.10.180.10">
    <property type="entry name" value="2,3-Dihydroxybiphenyl 1,2-Dioxygenase, domain 1"/>
    <property type="match status" value="2"/>
</dbReference>
<dbReference type="Pfam" id="PF13669">
    <property type="entry name" value="Glyoxalase_4"/>
    <property type="match status" value="1"/>
</dbReference>
<dbReference type="GO" id="GO:0000139">
    <property type="term" value="C:Golgi membrane"/>
    <property type="evidence" value="ECO:0007669"/>
    <property type="project" value="UniProtKB-SubCell"/>
</dbReference>